<reference evidence="1" key="2">
    <citation type="submission" date="2024-05" db="EMBL/GenBank/DDBJ databases">
        <title>Identification and characterization of horizontal gene transfer across gut microbiota members of farm animals based on homology search.</title>
        <authorList>
            <person name="Schwarzerova J."/>
            <person name="Nykrynova M."/>
            <person name="Jureckova K."/>
            <person name="Cejkova D."/>
            <person name="Rychlik I."/>
        </authorList>
    </citation>
    <scope>NUCLEOTIDE SEQUENCE</scope>
    <source>
        <strain evidence="1">84_SSukc20</strain>
    </source>
</reference>
<evidence type="ECO:0000313" key="2">
    <source>
        <dbReference type="Proteomes" id="UP001167871"/>
    </source>
</evidence>
<dbReference type="EMBL" id="JAUEII010000005">
    <property type="protein sequence ID" value="MDN0048532.1"/>
    <property type="molecule type" value="Genomic_DNA"/>
</dbReference>
<evidence type="ECO:0000313" key="1">
    <source>
        <dbReference type="EMBL" id="MDN0048532.1"/>
    </source>
</evidence>
<protein>
    <submittedName>
        <fullName evidence="1">Uncharacterized protein</fullName>
    </submittedName>
</protein>
<sequence>MREKFYIDKALSLDMSNSDLVNNLLIEISTDQDLMNKQAVICFVTVLEASTHYWNSHIEEWQQMLDKPVTRVNWGTVATFDAWYGYQAMLVSVMNPIVSGGTVAFASGLAAVFS</sequence>
<reference evidence="1" key="1">
    <citation type="submission" date="2023-06" db="EMBL/GenBank/DDBJ databases">
        <authorList>
            <person name="Zeman M."/>
            <person name="Kubasova T."/>
            <person name="Jahodarova E."/>
            <person name="Nykrynova M."/>
            <person name="Rychlik I."/>
        </authorList>
    </citation>
    <scope>NUCLEOTIDE SEQUENCE</scope>
    <source>
        <strain evidence="1">84_SSukc20</strain>
    </source>
</reference>
<organism evidence="1 2">
    <name type="scientific">Bacteroides gallinaceum</name>
    <dbReference type="NCBI Taxonomy" id="1462571"/>
    <lineage>
        <taxon>Bacteria</taxon>
        <taxon>Pseudomonadati</taxon>
        <taxon>Bacteroidota</taxon>
        <taxon>Bacteroidia</taxon>
        <taxon>Bacteroidales</taxon>
        <taxon>Bacteroidaceae</taxon>
        <taxon>Bacteroides</taxon>
    </lineage>
</organism>
<accession>A0ABT7X399</accession>
<dbReference type="Proteomes" id="UP001167871">
    <property type="component" value="Unassembled WGS sequence"/>
</dbReference>
<gene>
    <name evidence="1" type="ORF">QVO10_03870</name>
</gene>
<dbReference type="RefSeq" id="WP_301639101.1">
    <property type="nucleotide sequence ID" value="NZ_JAUEII010000005.1"/>
</dbReference>
<comment type="caution">
    <text evidence="1">The sequence shown here is derived from an EMBL/GenBank/DDBJ whole genome shotgun (WGS) entry which is preliminary data.</text>
</comment>
<keyword evidence="2" id="KW-1185">Reference proteome</keyword>
<proteinExistence type="predicted"/>
<name>A0ABT7X399_9BACE</name>